<dbReference type="GO" id="GO:0006310">
    <property type="term" value="P:DNA recombination"/>
    <property type="evidence" value="ECO:0007669"/>
    <property type="project" value="UniProtKB-KW"/>
</dbReference>
<evidence type="ECO:0000259" key="2">
    <source>
        <dbReference type="PROSITE" id="PS51898"/>
    </source>
</evidence>
<sequence>MADLRHNPKIPAFGRYGGLFVRWGKSSRGSAPKRRTVLTVPDMDWIVSILEQWREEIRPAFGVGAQPGLWVTERASRLSMRSINEAFTAARDAAGLEPSLDLHCLRHSYVTHLIEFDYPEKFVSAQVGHAYAATTAIYTGVSDEYRNRLPQRALDRHPELWEKS</sequence>
<dbReference type="Pfam" id="PF00589">
    <property type="entry name" value="Phage_integrase"/>
    <property type="match status" value="1"/>
</dbReference>
<dbReference type="GO" id="GO:0003677">
    <property type="term" value="F:DNA binding"/>
    <property type="evidence" value="ECO:0007669"/>
    <property type="project" value="InterPro"/>
</dbReference>
<organism evidence="3 4">
    <name type="scientific">Mycobacterium innocens</name>
    <dbReference type="NCBI Taxonomy" id="2341083"/>
    <lineage>
        <taxon>Bacteria</taxon>
        <taxon>Bacillati</taxon>
        <taxon>Actinomycetota</taxon>
        <taxon>Actinomycetes</taxon>
        <taxon>Mycobacteriales</taxon>
        <taxon>Mycobacteriaceae</taxon>
        <taxon>Mycobacterium</taxon>
    </lineage>
</organism>
<dbReference type="CDD" id="cd00397">
    <property type="entry name" value="DNA_BRE_C"/>
    <property type="match status" value="1"/>
</dbReference>
<evidence type="ECO:0000313" key="3">
    <source>
        <dbReference type="EMBL" id="VBA46794.1"/>
    </source>
</evidence>
<keyword evidence="4" id="KW-1185">Reference proteome</keyword>
<accession>A0A498QLQ1</accession>
<dbReference type="InterPro" id="IPR002104">
    <property type="entry name" value="Integrase_catalytic"/>
</dbReference>
<dbReference type="GO" id="GO:0015074">
    <property type="term" value="P:DNA integration"/>
    <property type="evidence" value="ECO:0007669"/>
    <property type="project" value="InterPro"/>
</dbReference>
<dbReference type="SUPFAM" id="SSF56349">
    <property type="entry name" value="DNA breaking-rejoining enzymes"/>
    <property type="match status" value="1"/>
</dbReference>
<dbReference type="InterPro" id="IPR011010">
    <property type="entry name" value="DNA_brk_join_enz"/>
</dbReference>
<evidence type="ECO:0000313" key="4">
    <source>
        <dbReference type="Proteomes" id="UP000267289"/>
    </source>
</evidence>
<dbReference type="PROSITE" id="PS51898">
    <property type="entry name" value="TYR_RECOMBINASE"/>
    <property type="match status" value="1"/>
</dbReference>
<feature type="domain" description="Tyr recombinase" evidence="2">
    <location>
        <begin position="1"/>
        <end position="154"/>
    </location>
</feature>
<name>A0A498QLQ1_9MYCO</name>
<protein>
    <submittedName>
        <fullName evidence="3">Tyrosine recombinase XerD</fullName>
    </submittedName>
</protein>
<evidence type="ECO:0000256" key="1">
    <source>
        <dbReference type="ARBA" id="ARBA00023172"/>
    </source>
</evidence>
<reference evidence="3 4" key="1">
    <citation type="submission" date="2018-09" db="EMBL/GenBank/DDBJ databases">
        <authorList>
            <person name="Tagini F."/>
        </authorList>
    </citation>
    <scope>NUCLEOTIDE SEQUENCE [LARGE SCALE GENOMIC DNA]</scope>
    <source>
        <strain evidence="3 4">MK13</strain>
    </source>
</reference>
<keyword evidence="1" id="KW-0233">DNA recombination</keyword>
<dbReference type="AlphaFoldDB" id="A0A498QLQ1"/>
<dbReference type="Gene3D" id="1.10.443.10">
    <property type="entry name" value="Intergrase catalytic core"/>
    <property type="match status" value="1"/>
</dbReference>
<dbReference type="EMBL" id="UPHQ01000321">
    <property type="protein sequence ID" value="VBA46794.1"/>
    <property type="molecule type" value="Genomic_DNA"/>
</dbReference>
<dbReference type="InterPro" id="IPR013762">
    <property type="entry name" value="Integrase-like_cat_sf"/>
</dbReference>
<gene>
    <name evidence="3" type="primary">xerD_5</name>
    <name evidence="3" type="ORF">LAUMK13_05727</name>
</gene>
<proteinExistence type="predicted"/>
<dbReference type="Proteomes" id="UP000267289">
    <property type="component" value="Unassembled WGS sequence"/>
</dbReference>